<dbReference type="InterPro" id="IPR038459">
    <property type="entry name" value="MT_TRM10-typ_sf"/>
</dbReference>
<dbReference type="PANTHER" id="PTHR13563:SF5">
    <property type="entry name" value="TRNA METHYLTRANSFERASE 10 HOMOLOG C"/>
    <property type="match status" value="1"/>
</dbReference>
<evidence type="ECO:0000259" key="10">
    <source>
        <dbReference type="PROSITE" id="PS51675"/>
    </source>
</evidence>
<keyword evidence="2" id="KW-0489">Methyltransferase</keyword>
<dbReference type="GO" id="GO:0005654">
    <property type="term" value="C:nucleoplasm"/>
    <property type="evidence" value="ECO:0007669"/>
    <property type="project" value="TreeGrafter"/>
</dbReference>
<evidence type="ECO:0000256" key="6">
    <source>
        <dbReference type="ARBA" id="ARBA00022946"/>
    </source>
</evidence>
<dbReference type="EnsemblMetazoa" id="MESCA003996-RA">
    <property type="protein sequence ID" value="MESCA003996-PA"/>
    <property type="gene ID" value="MESCA003996"/>
</dbReference>
<keyword evidence="5" id="KW-0819">tRNA processing</keyword>
<evidence type="ECO:0000256" key="2">
    <source>
        <dbReference type="ARBA" id="ARBA00022603"/>
    </source>
</evidence>
<dbReference type="STRING" id="36166.T1GKH3"/>
<dbReference type="GO" id="GO:0070131">
    <property type="term" value="P:positive regulation of mitochondrial translation"/>
    <property type="evidence" value="ECO:0007669"/>
    <property type="project" value="TreeGrafter"/>
</dbReference>
<accession>T1GKH3</accession>
<dbReference type="HOGENOM" id="CLU_034384_8_1_1"/>
<dbReference type="GO" id="GO:0000049">
    <property type="term" value="F:tRNA binding"/>
    <property type="evidence" value="ECO:0007669"/>
    <property type="project" value="TreeGrafter"/>
</dbReference>
<evidence type="ECO:0000256" key="8">
    <source>
        <dbReference type="ARBA" id="ARBA00023128"/>
    </source>
</evidence>
<keyword evidence="7" id="KW-0175">Coiled coil</keyword>
<dbReference type="InterPro" id="IPR007356">
    <property type="entry name" value="tRNA_m1G_MeTrfase_euk"/>
</dbReference>
<protein>
    <recommendedName>
        <fullName evidence="9">RNA (guanine-9-)-methyltransferase domain-containing protein 1</fullName>
    </recommendedName>
</protein>
<evidence type="ECO:0000256" key="3">
    <source>
        <dbReference type="ARBA" id="ARBA00022679"/>
    </source>
</evidence>
<evidence type="ECO:0000256" key="9">
    <source>
        <dbReference type="ARBA" id="ARBA00029803"/>
    </source>
</evidence>
<evidence type="ECO:0000256" key="5">
    <source>
        <dbReference type="ARBA" id="ARBA00022694"/>
    </source>
</evidence>
<dbReference type="GO" id="GO:0032259">
    <property type="term" value="P:methylation"/>
    <property type="evidence" value="ECO:0007669"/>
    <property type="project" value="UniProtKB-KW"/>
</dbReference>
<dbReference type="Proteomes" id="UP000015102">
    <property type="component" value="Unassembled WGS sequence"/>
</dbReference>
<dbReference type="GO" id="GO:0097745">
    <property type="term" value="P:mitochondrial tRNA 5'-end processing"/>
    <property type="evidence" value="ECO:0007669"/>
    <property type="project" value="TreeGrafter"/>
</dbReference>
<evidence type="ECO:0000313" key="12">
    <source>
        <dbReference type="Proteomes" id="UP000015102"/>
    </source>
</evidence>
<dbReference type="AlphaFoldDB" id="T1GKH3"/>
<dbReference type="InterPro" id="IPR028564">
    <property type="entry name" value="MT_TRM10-typ"/>
</dbReference>
<evidence type="ECO:0000256" key="7">
    <source>
        <dbReference type="ARBA" id="ARBA00023054"/>
    </source>
</evidence>
<evidence type="ECO:0000313" key="11">
    <source>
        <dbReference type="EnsemblMetazoa" id="MESCA003996-PA"/>
    </source>
</evidence>
<name>T1GKH3_MEGSC</name>
<evidence type="ECO:0000256" key="1">
    <source>
        <dbReference type="ARBA" id="ARBA00004173"/>
    </source>
</evidence>
<dbReference type="CDD" id="cd18102">
    <property type="entry name" value="Trm10_MRRP1"/>
    <property type="match status" value="1"/>
</dbReference>
<feature type="domain" description="SAM-dependent MTase TRM10-type" evidence="10">
    <location>
        <begin position="1"/>
        <end position="187"/>
    </location>
</feature>
<sequence length="220" mass="25754">MKFGEKIVIDCSYDDHMNRHEAVNTAKQLGLCFAENRMHDEPFDLHYCNANLDKLTMQTVKRQIPTMLDPDFPMNVHRECFTDIFPKENLVYLTPHCRTDLLHYNPDDIYIIGGIVDKVSNEPVSLAKAKRLGLRMARLPLDRYLTWGAGSGKSLTLNQMVNILLDLKKTKDWNYALRHVPKRKIVDFEKFPQFEEKKMRKRIEKLAFNPDNWASSKKVQ</sequence>
<organism evidence="11 12">
    <name type="scientific">Megaselia scalaris</name>
    <name type="common">Humpbacked fly</name>
    <name type="synonym">Phora scalaris</name>
    <dbReference type="NCBI Taxonomy" id="36166"/>
    <lineage>
        <taxon>Eukaryota</taxon>
        <taxon>Metazoa</taxon>
        <taxon>Ecdysozoa</taxon>
        <taxon>Arthropoda</taxon>
        <taxon>Hexapoda</taxon>
        <taxon>Insecta</taxon>
        <taxon>Pterygota</taxon>
        <taxon>Neoptera</taxon>
        <taxon>Endopterygota</taxon>
        <taxon>Diptera</taxon>
        <taxon>Brachycera</taxon>
        <taxon>Muscomorpha</taxon>
        <taxon>Platypezoidea</taxon>
        <taxon>Phoridae</taxon>
        <taxon>Megaseliini</taxon>
        <taxon>Megaselia</taxon>
    </lineage>
</organism>
<reference evidence="12" key="1">
    <citation type="submission" date="2013-02" db="EMBL/GenBank/DDBJ databases">
        <authorList>
            <person name="Hughes D."/>
        </authorList>
    </citation>
    <scope>NUCLEOTIDE SEQUENCE</scope>
    <source>
        <strain>Durham</strain>
        <strain evidence="12">NC isolate 2 -- Noor lab</strain>
    </source>
</reference>
<evidence type="ECO:0000256" key="4">
    <source>
        <dbReference type="ARBA" id="ARBA00022691"/>
    </source>
</evidence>
<reference evidence="11" key="2">
    <citation type="submission" date="2015-06" db="UniProtKB">
        <authorList>
            <consortium name="EnsemblMetazoa"/>
        </authorList>
    </citation>
    <scope>IDENTIFICATION</scope>
</reference>
<dbReference type="PROSITE" id="PS51675">
    <property type="entry name" value="SAM_MT_TRM10"/>
    <property type="match status" value="1"/>
</dbReference>
<dbReference type="EMBL" id="CAQQ02018061">
    <property type="status" value="NOT_ANNOTATED_CDS"/>
    <property type="molecule type" value="Genomic_DNA"/>
</dbReference>
<dbReference type="GO" id="GO:0008168">
    <property type="term" value="F:methyltransferase activity"/>
    <property type="evidence" value="ECO:0007669"/>
    <property type="project" value="UniProtKB-KW"/>
</dbReference>
<dbReference type="InterPro" id="IPR025812">
    <property type="entry name" value="Trm10_C_MTase_dom"/>
</dbReference>
<proteinExistence type="predicted"/>
<dbReference type="OMA" id="SYKKCLN"/>
<keyword evidence="12" id="KW-1185">Reference proteome</keyword>
<dbReference type="GO" id="GO:0005739">
    <property type="term" value="C:mitochondrion"/>
    <property type="evidence" value="ECO:0007669"/>
    <property type="project" value="UniProtKB-SubCell"/>
</dbReference>
<dbReference type="Gene3D" id="3.40.1280.30">
    <property type="match status" value="1"/>
</dbReference>
<keyword evidence="4" id="KW-0949">S-adenosyl-L-methionine</keyword>
<keyword evidence="6" id="KW-0809">Transit peptide</keyword>
<keyword evidence="8" id="KW-0496">Mitochondrion</keyword>
<dbReference type="FunFam" id="3.40.1280.30:FF:000003">
    <property type="entry name" value="tRNA methyltransferase 10C, mitochondrial RNase P subunit"/>
    <property type="match status" value="1"/>
</dbReference>
<keyword evidence="3" id="KW-0808">Transferase</keyword>
<dbReference type="PANTHER" id="PTHR13563">
    <property type="entry name" value="TRNA (GUANINE-9-) METHYLTRANSFERASE"/>
    <property type="match status" value="1"/>
</dbReference>
<comment type="subcellular location">
    <subcellularLocation>
        <location evidence="1">Mitochondrion</location>
    </subcellularLocation>
</comment>